<organism evidence="3 4">
    <name type="scientific">Mucor circinelloides f. lusitanicus</name>
    <name type="common">Mucor racemosus var. lusitanicus</name>
    <dbReference type="NCBI Taxonomy" id="29924"/>
    <lineage>
        <taxon>Eukaryota</taxon>
        <taxon>Fungi</taxon>
        <taxon>Fungi incertae sedis</taxon>
        <taxon>Mucoromycota</taxon>
        <taxon>Mucoromycotina</taxon>
        <taxon>Mucoromycetes</taxon>
        <taxon>Mucorales</taxon>
        <taxon>Mucorineae</taxon>
        <taxon>Mucoraceae</taxon>
        <taxon>Mucor</taxon>
    </lineage>
</organism>
<dbReference type="InterPro" id="IPR011990">
    <property type="entry name" value="TPR-like_helical_dom_sf"/>
</dbReference>
<evidence type="ECO:0000256" key="2">
    <source>
        <dbReference type="SAM" id="MobiDB-lite"/>
    </source>
</evidence>
<sequence>MSKAEQYFNVHGNVQPAAVSATTSDATAHHHHLQETQGGPAPTKYSLSIASCSLINIRSNTKLYRRMALKTRNDETQLTYAKYLLQISKLYDKHGTTQPSNKIAPISMATASGGNTYHDNDTNLTTTHAKKHWQQETPAQTRHRLLAEAGYWIERLAKAGKPEALFIKGRWYLLGPQAEDCVLKGYEKVQEAKAFKCFLRASKGGWTEAHYELAHLWKKRGNFAKAIQCYEKGAKEQHTLSIYKMAKILLRGQLKKKKDLIKGMQYLKQAADMNDAACAEPAFVLGCIYANEFDRIGIQRYVDEASKTPIHNTKEKVNYSLALKYLKKSAHHGYPDAIYFMGQVSETGMLGQLQDAWQAYQHYMKAAEVNHAGAMLDLSRIYSQGISGLLAIQKDIAFKWCKRSADLGFDQAEYVLGKYYEDGIGVAPDFPRALEYFGKAASKGYQPAAEKLNRPMADGSRRKRTLKKDEQGHAANGSKLIPVVVSLPRVKQDDDDDDDNDTRHKLNANSNGNNICTIQ</sequence>
<proteinExistence type="predicted"/>
<dbReference type="SMART" id="SM00671">
    <property type="entry name" value="SEL1"/>
    <property type="match status" value="6"/>
</dbReference>
<gene>
    <name evidence="3" type="ORF">FB192DRAFT_1313206</name>
</gene>
<accession>A0A8H4B9V4</accession>
<dbReference type="AlphaFoldDB" id="A0A8H4B9V4"/>
<comment type="caution">
    <text evidence="3">The sequence shown here is derived from an EMBL/GenBank/DDBJ whole genome shotgun (WGS) entry which is preliminary data.</text>
</comment>
<reference evidence="3 4" key="1">
    <citation type="submission" date="2019-09" db="EMBL/GenBank/DDBJ databases">
        <authorList>
            <consortium name="DOE Joint Genome Institute"/>
            <person name="Mondo S.J."/>
            <person name="Navarro-Mendoza M.I."/>
            <person name="Perez-Arques C."/>
            <person name="Panchal S."/>
            <person name="Nicolas F.E."/>
            <person name="Ganguly P."/>
            <person name="Pangilinan J."/>
            <person name="Grigoriev I."/>
            <person name="Heitman J."/>
            <person name="Sanya K."/>
            <person name="Garre V."/>
        </authorList>
    </citation>
    <scope>NUCLEOTIDE SEQUENCE [LARGE SCALE GENOMIC DNA]</scope>
    <source>
        <strain evidence="3 4">MU402</strain>
    </source>
</reference>
<dbReference type="SUPFAM" id="SSF81901">
    <property type="entry name" value="HCP-like"/>
    <property type="match status" value="2"/>
</dbReference>
<feature type="region of interest" description="Disordered" evidence="2">
    <location>
        <begin position="448"/>
        <end position="519"/>
    </location>
</feature>
<protein>
    <recommendedName>
        <fullName evidence="5">HCP-like protein</fullName>
    </recommendedName>
</protein>
<dbReference type="SMART" id="SM00028">
    <property type="entry name" value="TPR"/>
    <property type="match status" value="1"/>
</dbReference>
<feature type="compositionally biased region" description="Polar residues" evidence="2">
    <location>
        <begin position="507"/>
        <end position="519"/>
    </location>
</feature>
<dbReference type="InterPro" id="IPR019734">
    <property type="entry name" value="TPR_rpt"/>
</dbReference>
<dbReference type="PANTHER" id="PTHR46430">
    <property type="entry name" value="PROTEIN SKT5-RELATED"/>
    <property type="match status" value="1"/>
</dbReference>
<dbReference type="InterPro" id="IPR051726">
    <property type="entry name" value="Chitin_Synth_Reg"/>
</dbReference>
<dbReference type="Gene3D" id="1.25.40.10">
    <property type="entry name" value="Tetratricopeptide repeat domain"/>
    <property type="match status" value="2"/>
</dbReference>
<evidence type="ECO:0000313" key="3">
    <source>
        <dbReference type="EMBL" id="KAF1797636.1"/>
    </source>
</evidence>
<evidence type="ECO:0000256" key="1">
    <source>
        <dbReference type="ARBA" id="ARBA00022737"/>
    </source>
</evidence>
<dbReference type="Proteomes" id="UP000469890">
    <property type="component" value="Unassembled WGS sequence"/>
</dbReference>
<dbReference type="InterPro" id="IPR006597">
    <property type="entry name" value="Sel1-like"/>
</dbReference>
<evidence type="ECO:0008006" key="5">
    <source>
        <dbReference type="Google" id="ProtNLM"/>
    </source>
</evidence>
<dbReference type="EMBL" id="JAAECE010000009">
    <property type="protein sequence ID" value="KAF1797636.1"/>
    <property type="molecule type" value="Genomic_DNA"/>
</dbReference>
<name>A0A8H4B9V4_MUCCL</name>
<evidence type="ECO:0000313" key="4">
    <source>
        <dbReference type="Proteomes" id="UP000469890"/>
    </source>
</evidence>
<keyword evidence="1" id="KW-0677">Repeat</keyword>
<dbReference type="PANTHER" id="PTHR46430:SF2">
    <property type="entry name" value="CHITIN SYNTHASE REGULATORY FACTOR 4"/>
    <property type="match status" value="1"/>
</dbReference>
<feature type="region of interest" description="Disordered" evidence="2">
    <location>
        <begin position="19"/>
        <end position="42"/>
    </location>
</feature>
<dbReference type="Pfam" id="PF08238">
    <property type="entry name" value="Sel1"/>
    <property type="match status" value="7"/>
</dbReference>